<dbReference type="InterPro" id="IPR017926">
    <property type="entry name" value="GATASE"/>
</dbReference>
<keyword evidence="1" id="KW-0315">Glutamine amidotransferase</keyword>
<evidence type="ECO:0000256" key="1">
    <source>
        <dbReference type="ARBA" id="ARBA00022962"/>
    </source>
</evidence>
<dbReference type="Proteomes" id="UP001596163">
    <property type="component" value="Unassembled WGS sequence"/>
</dbReference>
<gene>
    <name evidence="3" type="ORF">ACFPIK_12465</name>
</gene>
<dbReference type="PRINTS" id="PR00097">
    <property type="entry name" value="ANTSNTHASEII"/>
</dbReference>
<dbReference type="InterPro" id="IPR050472">
    <property type="entry name" value="Anth_synth/Amidotransfase"/>
</dbReference>
<keyword evidence="4" id="KW-1185">Reference proteome</keyword>
<protein>
    <submittedName>
        <fullName evidence="3">Anthranilate synthase component II</fullName>
    </submittedName>
</protein>
<dbReference type="PROSITE" id="PS51273">
    <property type="entry name" value="GATASE_TYPE_1"/>
    <property type="match status" value="1"/>
</dbReference>
<organism evidence="3 4">
    <name type="scientific">Algoriphagus aquatilis</name>
    <dbReference type="NCBI Taxonomy" id="490186"/>
    <lineage>
        <taxon>Bacteria</taxon>
        <taxon>Pseudomonadati</taxon>
        <taxon>Bacteroidota</taxon>
        <taxon>Cytophagia</taxon>
        <taxon>Cytophagales</taxon>
        <taxon>Cyclobacteriaceae</taxon>
        <taxon>Algoriphagus</taxon>
    </lineage>
</organism>
<name>A0ABW0BXA7_9BACT</name>
<dbReference type="RefSeq" id="WP_377915731.1">
    <property type="nucleotide sequence ID" value="NZ_JBHSKS010000009.1"/>
</dbReference>
<dbReference type="CDD" id="cd01743">
    <property type="entry name" value="GATase1_Anthranilate_Synthase"/>
    <property type="match status" value="1"/>
</dbReference>
<dbReference type="PANTHER" id="PTHR43418:SF4">
    <property type="entry name" value="MULTIFUNCTIONAL TRYPTOPHAN BIOSYNTHESIS PROTEIN"/>
    <property type="match status" value="1"/>
</dbReference>
<dbReference type="PANTHER" id="PTHR43418">
    <property type="entry name" value="MULTIFUNCTIONAL TRYPTOPHAN BIOSYNTHESIS PROTEIN-RELATED"/>
    <property type="match status" value="1"/>
</dbReference>
<dbReference type="NCBIfam" id="TIGR00566">
    <property type="entry name" value="trpG_papA"/>
    <property type="match status" value="1"/>
</dbReference>
<dbReference type="InterPro" id="IPR029062">
    <property type="entry name" value="Class_I_gatase-like"/>
</dbReference>
<accession>A0ABW0BXA7</accession>
<evidence type="ECO:0000259" key="2">
    <source>
        <dbReference type="Pfam" id="PF00117"/>
    </source>
</evidence>
<sequence>MRILVLDNYDSFTYNLVYIVRQLGYGSQMDVFRNDKINLEVVANYDKILLSPGPGVPSEAGIMPELLKKYASSKSILGVCLGHQAIGETFGGSLINLSEVLHGVASEVTVQDDLLFNGVPQTFKIGRYHSWVIDESTLSPDLEVIGRTPDQQIMAVRHSQYDVRGVQFHPESILTENGVKIMQNWLES</sequence>
<dbReference type="SUPFAM" id="SSF52317">
    <property type="entry name" value="Class I glutamine amidotransferase-like"/>
    <property type="match status" value="1"/>
</dbReference>
<feature type="domain" description="Glutamine amidotransferase" evidence="2">
    <location>
        <begin position="4"/>
        <end position="186"/>
    </location>
</feature>
<dbReference type="EMBL" id="JBHSKS010000009">
    <property type="protein sequence ID" value="MFC5192582.1"/>
    <property type="molecule type" value="Genomic_DNA"/>
</dbReference>
<dbReference type="PRINTS" id="PR00099">
    <property type="entry name" value="CPSGATASE"/>
</dbReference>
<dbReference type="PRINTS" id="PR00096">
    <property type="entry name" value="GATASE"/>
</dbReference>
<comment type="caution">
    <text evidence="3">The sequence shown here is derived from an EMBL/GenBank/DDBJ whole genome shotgun (WGS) entry which is preliminary data.</text>
</comment>
<evidence type="ECO:0000313" key="4">
    <source>
        <dbReference type="Proteomes" id="UP001596163"/>
    </source>
</evidence>
<dbReference type="Gene3D" id="3.40.50.880">
    <property type="match status" value="1"/>
</dbReference>
<dbReference type="Pfam" id="PF00117">
    <property type="entry name" value="GATase"/>
    <property type="match status" value="1"/>
</dbReference>
<dbReference type="InterPro" id="IPR006221">
    <property type="entry name" value="TrpG/PapA_dom"/>
</dbReference>
<proteinExistence type="predicted"/>
<evidence type="ECO:0000313" key="3">
    <source>
        <dbReference type="EMBL" id="MFC5192582.1"/>
    </source>
</evidence>
<reference evidence="4" key="1">
    <citation type="journal article" date="2019" name="Int. J. Syst. Evol. Microbiol.">
        <title>The Global Catalogue of Microorganisms (GCM) 10K type strain sequencing project: providing services to taxonomists for standard genome sequencing and annotation.</title>
        <authorList>
            <consortium name="The Broad Institute Genomics Platform"/>
            <consortium name="The Broad Institute Genome Sequencing Center for Infectious Disease"/>
            <person name="Wu L."/>
            <person name="Ma J."/>
        </authorList>
    </citation>
    <scope>NUCLEOTIDE SEQUENCE [LARGE SCALE GENOMIC DNA]</scope>
    <source>
        <strain evidence="4">CGMCC 1.7030</strain>
    </source>
</reference>